<comment type="caution">
    <text evidence="3">The sequence shown here is derived from an EMBL/GenBank/DDBJ whole genome shotgun (WGS) entry which is preliminary data.</text>
</comment>
<gene>
    <name evidence="3" type="ORF">LAD12857_39930</name>
</gene>
<dbReference type="Gene3D" id="3.30.565.10">
    <property type="entry name" value="Histidine kinase-like ATPase, C-terminal domain"/>
    <property type="match status" value="1"/>
</dbReference>
<keyword evidence="4" id="KW-1185">Reference proteome</keyword>
<dbReference type="PANTHER" id="PTHR40448">
    <property type="entry name" value="TWO-COMPONENT SENSOR HISTIDINE KINASE"/>
    <property type="match status" value="1"/>
</dbReference>
<keyword evidence="1" id="KW-0812">Transmembrane</keyword>
<dbReference type="InterPro" id="IPR036890">
    <property type="entry name" value="HATPase_C_sf"/>
</dbReference>
<evidence type="ECO:0000313" key="4">
    <source>
        <dbReference type="Proteomes" id="UP001419084"/>
    </source>
</evidence>
<keyword evidence="1" id="KW-1133">Transmembrane helix</keyword>
<keyword evidence="1" id="KW-0472">Membrane</keyword>
<accession>A0ABQ5MB88</accession>
<feature type="transmembrane region" description="Helical" evidence="1">
    <location>
        <begin position="46"/>
        <end position="78"/>
    </location>
</feature>
<evidence type="ECO:0000256" key="1">
    <source>
        <dbReference type="SAM" id="Phobius"/>
    </source>
</evidence>
<feature type="transmembrane region" description="Helical" evidence="1">
    <location>
        <begin position="124"/>
        <end position="143"/>
    </location>
</feature>
<organism evidence="3 4">
    <name type="scientific">Lacrimispora amygdalina</name>
    <dbReference type="NCBI Taxonomy" id="253257"/>
    <lineage>
        <taxon>Bacteria</taxon>
        <taxon>Bacillati</taxon>
        <taxon>Bacillota</taxon>
        <taxon>Clostridia</taxon>
        <taxon>Lachnospirales</taxon>
        <taxon>Lachnospiraceae</taxon>
        <taxon>Lacrimispora</taxon>
    </lineage>
</organism>
<name>A0ABQ5MB88_9FIRM</name>
<dbReference type="InterPro" id="IPR032834">
    <property type="entry name" value="NatK-like_C"/>
</dbReference>
<feature type="transmembrane region" description="Helical" evidence="1">
    <location>
        <begin position="183"/>
        <end position="203"/>
    </location>
</feature>
<dbReference type="Pfam" id="PF14501">
    <property type="entry name" value="HATPase_c_5"/>
    <property type="match status" value="1"/>
</dbReference>
<reference evidence="3 4" key="1">
    <citation type="journal article" date="2024" name="Int. J. Syst. Evol. Microbiol.">
        <title>Lacrimispora brassicae sp. nov. isolated from fermented cabbage, and proposal of Clostridium indicum Gundawar et al. 2019 and Clostridium methoxybenzovorans Mechichi et al. 1999 as heterotypic synonyms of Lacrimispora amygdalina (Parshina et al. 2003) Haas and Blanchard 2020 and Lacrimispora indolis (McClung and McCoy 1957) Haas and Blanchard 2020, respectively.</title>
        <authorList>
            <person name="Kobayashi H."/>
            <person name="Tanizawa Y."/>
            <person name="Sakamoto M."/>
            <person name="Ohkuma M."/>
            <person name="Tohno M."/>
        </authorList>
    </citation>
    <scope>NUCLEOTIDE SEQUENCE [LARGE SCALE GENOMIC DNA]</scope>
    <source>
        <strain evidence="3 4">DSM 12857</strain>
    </source>
</reference>
<feature type="transmembrane region" description="Helical" evidence="1">
    <location>
        <begin position="6"/>
        <end position="25"/>
    </location>
</feature>
<feature type="domain" description="Sensor histidine kinase NatK-like C-terminal" evidence="2">
    <location>
        <begin position="322"/>
        <end position="422"/>
    </location>
</feature>
<evidence type="ECO:0000259" key="2">
    <source>
        <dbReference type="Pfam" id="PF14501"/>
    </source>
</evidence>
<feature type="transmembrane region" description="Helical" evidence="1">
    <location>
        <begin position="155"/>
        <end position="176"/>
    </location>
</feature>
<dbReference type="EMBL" id="BRPJ01000084">
    <property type="protein sequence ID" value="GLB32070.1"/>
    <property type="molecule type" value="Genomic_DNA"/>
</dbReference>
<dbReference type="PANTHER" id="PTHR40448:SF1">
    <property type="entry name" value="TWO-COMPONENT SENSOR HISTIDINE KINASE"/>
    <property type="match status" value="1"/>
</dbReference>
<dbReference type="SUPFAM" id="SSF55874">
    <property type="entry name" value="ATPase domain of HSP90 chaperone/DNA topoisomerase II/histidine kinase"/>
    <property type="match status" value="1"/>
</dbReference>
<evidence type="ECO:0000313" key="3">
    <source>
        <dbReference type="EMBL" id="GLB32070.1"/>
    </source>
</evidence>
<protein>
    <submittedName>
        <fullName evidence="3">ATPase</fullName>
    </submittedName>
</protein>
<dbReference type="Proteomes" id="UP001419084">
    <property type="component" value="Unassembled WGS sequence"/>
</dbReference>
<feature type="transmembrane region" description="Helical" evidence="1">
    <location>
        <begin position="90"/>
        <end position="112"/>
    </location>
</feature>
<proteinExistence type="predicted"/>
<dbReference type="CDD" id="cd16935">
    <property type="entry name" value="HATPase_AgrC-ComD-like"/>
    <property type="match status" value="1"/>
</dbReference>
<dbReference type="RefSeq" id="WP_346066070.1">
    <property type="nucleotide sequence ID" value="NZ_BRPJ01000084.1"/>
</dbReference>
<sequence>MNMESYNAVYCLGNLFMTFVIYKYMHIFYSDCRVNFKLERLAYFGYFVVITLTYIFLKIPLINLTVNLITLFLTALLYEGKTSKALLSTTIIYFSLMMIETLVAFLTSILELNLLIPFKYKSGFGIVALNILSFSYVLLVQGFKNVKTKYPLPNVYWLSLITVPYGTIIMLLTIFTNNCSSRTILFICMASAFAINIVTFYLYDKISDLLVAQMNRRIIEEQNRYYENQVEMMESALKNMRMLRHDFKNKLSPLCELAKSGKINELTERLSELTDMCQITKEYAVSGNSTIDSIINFKLQQAEKKNIQIKADILVPEDLSVETFDMAVILGNLLDNALEAVAQTGDRWIHIRIKYTKGRLIIVINNSFNGLVKKTEDHYMTRKKDEKNHGLGLKSVQKAIQKYDGAMQISHDEKGFQVKVLMYMNLNNWGGYYGTFSKCTNG</sequence>